<organism evidence="7 8">
    <name type="scientific">Engystomops pustulosus</name>
    <name type="common">Tungara frog</name>
    <name type="synonym">Physalaemus pustulosus</name>
    <dbReference type="NCBI Taxonomy" id="76066"/>
    <lineage>
        <taxon>Eukaryota</taxon>
        <taxon>Metazoa</taxon>
        <taxon>Chordata</taxon>
        <taxon>Craniata</taxon>
        <taxon>Vertebrata</taxon>
        <taxon>Euteleostomi</taxon>
        <taxon>Amphibia</taxon>
        <taxon>Batrachia</taxon>
        <taxon>Anura</taxon>
        <taxon>Neobatrachia</taxon>
        <taxon>Hyloidea</taxon>
        <taxon>Leptodactylidae</taxon>
        <taxon>Leiuperinae</taxon>
        <taxon>Engystomops</taxon>
    </lineage>
</organism>
<dbReference type="PRINTS" id="PR01217">
    <property type="entry name" value="PRICHEXTENSN"/>
</dbReference>
<feature type="region of interest" description="Disordered" evidence="3">
    <location>
        <begin position="1117"/>
        <end position="1144"/>
    </location>
</feature>
<dbReference type="FunFam" id="1.20.58.2220:FF:000001">
    <property type="entry name" value="Formin-like 1, isoform CRA_c"/>
    <property type="match status" value="1"/>
</dbReference>
<gene>
    <name evidence="7" type="ORF">GDO81_013332</name>
</gene>
<evidence type="ECO:0000256" key="1">
    <source>
        <dbReference type="ARBA" id="ARBA00023449"/>
    </source>
</evidence>
<protein>
    <recommendedName>
        <fullName evidence="9">Formin-like protein 1</fullName>
    </recommendedName>
</protein>
<dbReference type="GO" id="GO:0008360">
    <property type="term" value="P:regulation of cell shape"/>
    <property type="evidence" value="ECO:0007669"/>
    <property type="project" value="TreeGrafter"/>
</dbReference>
<dbReference type="InterPro" id="IPR010472">
    <property type="entry name" value="FH3_dom"/>
</dbReference>
<comment type="caution">
    <text evidence="7">The sequence shown here is derived from an EMBL/GenBank/DDBJ whole genome shotgun (WGS) entry which is preliminary data.</text>
</comment>
<dbReference type="GO" id="GO:0030866">
    <property type="term" value="P:cortical actin cytoskeleton organization"/>
    <property type="evidence" value="ECO:0007669"/>
    <property type="project" value="TreeGrafter"/>
</dbReference>
<feature type="domain" description="GBD/FH3" evidence="5">
    <location>
        <begin position="6"/>
        <end position="436"/>
    </location>
</feature>
<dbReference type="InterPro" id="IPR014767">
    <property type="entry name" value="DAD_dom"/>
</dbReference>
<dbReference type="GO" id="GO:0005829">
    <property type="term" value="C:cytosol"/>
    <property type="evidence" value="ECO:0007669"/>
    <property type="project" value="TreeGrafter"/>
</dbReference>
<feature type="compositionally biased region" description="Low complexity" evidence="3">
    <location>
        <begin position="1067"/>
        <end position="1077"/>
    </location>
</feature>
<feature type="region of interest" description="Disordered" evidence="3">
    <location>
        <begin position="512"/>
        <end position="552"/>
    </location>
</feature>
<accession>A0AAV7B3S3</accession>
<feature type="compositionally biased region" description="Low complexity" evidence="3">
    <location>
        <begin position="159"/>
        <end position="169"/>
    </location>
</feature>
<evidence type="ECO:0000313" key="8">
    <source>
        <dbReference type="Proteomes" id="UP000824782"/>
    </source>
</evidence>
<dbReference type="InterPro" id="IPR014768">
    <property type="entry name" value="GBD/FH3_dom"/>
</dbReference>
<dbReference type="GO" id="GO:0016477">
    <property type="term" value="P:cell migration"/>
    <property type="evidence" value="ECO:0007669"/>
    <property type="project" value="TreeGrafter"/>
</dbReference>
<dbReference type="PROSITE" id="PS51444">
    <property type="entry name" value="FH2"/>
    <property type="match status" value="1"/>
</dbReference>
<feature type="coiled-coil region" evidence="2">
    <location>
        <begin position="370"/>
        <end position="415"/>
    </location>
</feature>
<keyword evidence="2" id="KW-0175">Coiled coil</keyword>
<dbReference type="Gene3D" id="1.25.10.10">
    <property type="entry name" value="Leucine-rich Repeat Variant"/>
    <property type="match status" value="1"/>
</dbReference>
<evidence type="ECO:0000259" key="5">
    <source>
        <dbReference type="PROSITE" id="PS51232"/>
    </source>
</evidence>
<dbReference type="InterPro" id="IPR016024">
    <property type="entry name" value="ARM-type_fold"/>
</dbReference>
<dbReference type="PROSITE" id="PS51231">
    <property type="entry name" value="DAD"/>
    <property type="match status" value="1"/>
</dbReference>
<dbReference type="SUPFAM" id="SSF101447">
    <property type="entry name" value="Formin homology 2 domain (FH2 domain)"/>
    <property type="match status" value="1"/>
</dbReference>
<keyword evidence="8" id="KW-1185">Reference proteome</keyword>
<dbReference type="PROSITE" id="PS51232">
    <property type="entry name" value="GBD_FH3"/>
    <property type="match status" value="1"/>
</dbReference>
<dbReference type="Proteomes" id="UP000824782">
    <property type="component" value="Unassembled WGS sequence"/>
</dbReference>
<evidence type="ECO:0000256" key="2">
    <source>
        <dbReference type="SAM" id="Coils"/>
    </source>
</evidence>
<evidence type="ECO:0000259" key="6">
    <source>
        <dbReference type="PROSITE" id="PS51444"/>
    </source>
</evidence>
<dbReference type="InterPro" id="IPR015425">
    <property type="entry name" value="FH2_Formin"/>
</dbReference>
<feature type="domain" description="DAD" evidence="4">
    <location>
        <begin position="1101"/>
        <end position="1133"/>
    </location>
</feature>
<dbReference type="GO" id="GO:0051015">
    <property type="term" value="F:actin filament binding"/>
    <property type="evidence" value="ECO:0007669"/>
    <property type="project" value="TreeGrafter"/>
</dbReference>
<dbReference type="InterPro" id="IPR010473">
    <property type="entry name" value="GTPase-bd"/>
</dbReference>
<feature type="compositionally biased region" description="Polar residues" evidence="3">
    <location>
        <begin position="1130"/>
        <end position="1144"/>
    </location>
</feature>
<dbReference type="PANTHER" id="PTHR45857:SF2">
    <property type="entry name" value="FORMIN-LIKE PROTEIN 1"/>
    <property type="match status" value="1"/>
</dbReference>
<evidence type="ECO:0000259" key="4">
    <source>
        <dbReference type="PROSITE" id="PS51231"/>
    </source>
</evidence>
<reference evidence="7" key="1">
    <citation type="thesis" date="2020" institute="ProQuest LLC" country="789 East Eisenhower Parkway, Ann Arbor, MI, USA">
        <title>Comparative Genomics and Chromosome Evolution.</title>
        <authorList>
            <person name="Mudd A.B."/>
        </authorList>
    </citation>
    <scope>NUCLEOTIDE SEQUENCE</scope>
    <source>
        <strain evidence="7">237g6f4</strain>
        <tissue evidence="7">Blood</tissue>
    </source>
</reference>
<dbReference type="Gene3D" id="1.20.58.2220">
    <property type="entry name" value="Formin, FH2 domain"/>
    <property type="match status" value="1"/>
</dbReference>
<dbReference type="EMBL" id="WNYA01000006">
    <property type="protein sequence ID" value="KAG8566646.1"/>
    <property type="molecule type" value="Genomic_DNA"/>
</dbReference>
<dbReference type="Pfam" id="PF06367">
    <property type="entry name" value="Drf_FH3"/>
    <property type="match status" value="1"/>
</dbReference>
<evidence type="ECO:0008006" key="9">
    <source>
        <dbReference type="Google" id="ProtNLM"/>
    </source>
</evidence>
<feature type="compositionally biased region" description="Basic and acidic residues" evidence="3">
    <location>
        <begin position="1054"/>
        <end position="1065"/>
    </location>
</feature>
<feature type="region of interest" description="Disordered" evidence="3">
    <location>
        <begin position="1054"/>
        <end position="1078"/>
    </location>
</feature>
<dbReference type="SMART" id="SM01140">
    <property type="entry name" value="Drf_GBD"/>
    <property type="match status" value="1"/>
</dbReference>
<feature type="domain" description="FH2" evidence="6">
    <location>
        <begin position="676"/>
        <end position="1068"/>
    </location>
</feature>
<dbReference type="Pfam" id="PF02181">
    <property type="entry name" value="FH2"/>
    <property type="match status" value="1"/>
</dbReference>
<evidence type="ECO:0000256" key="3">
    <source>
        <dbReference type="SAM" id="MobiDB-lite"/>
    </source>
</evidence>
<evidence type="ECO:0000313" key="7">
    <source>
        <dbReference type="EMBL" id="KAG8566646.1"/>
    </source>
</evidence>
<dbReference type="PANTHER" id="PTHR45857">
    <property type="entry name" value="FORMIN-LIKE PROTEIN"/>
    <property type="match status" value="1"/>
</dbReference>
<comment type="similarity">
    <text evidence="1">Belongs to the formin homology family.</text>
</comment>
<name>A0AAV7B3S3_ENGPU</name>
<dbReference type="InterPro" id="IPR042201">
    <property type="entry name" value="FH2_Formin_sf"/>
</dbReference>
<dbReference type="SMART" id="SM01139">
    <property type="entry name" value="Drf_FH3"/>
    <property type="match status" value="1"/>
</dbReference>
<dbReference type="AlphaFoldDB" id="A0AAV7B3S3"/>
<feature type="region of interest" description="Disordered" evidence="3">
    <location>
        <begin position="133"/>
        <end position="172"/>
    </location>
</feature>
<feature type="region of interest" description="Disordered" evidence="3">
    <location>
        <begin position="566"/>
        <end position="674"/>
    </location>
</feature>
<dbReference type="Pfam" id="PF06371">
    <property type="entry name" value="Drf_GBD"/>
    <property type="match status" value="2"/>
</dbReference>
<dbReference type="GO" id="GO:0031267">
    <property type="term" value="F:small GTPase binding"/>
    <property type="evidence" value="ECO:0007669"/>
    <property type="project" value="InterPro"/>
</dbReference>
<dbReference type="InterPro" id="IPR011989">
    <property type="entry name" value="ARM-like"/>
</dbReference>
<dbReference type="SMART" id="SM00498">
    <property type="entry name" value="FH2"/>
    <property type="match status" value="1"/>
</dbReference>
<feature type="compositionally biased region" description="Polar residues" evidence="3">
    <location>
        <begin position="525"/>
        <end position="538"/>
    </location>
</feature>
<sequence>MGPHQASETKFSELEERFNVVLNAMNLPPDKISVLRQYDQDKKWELVCDQEKFQVKNPPTTYTHKLRTYADRGGISVKLRKRDQETTTVLRELEISLRTNHIGWVEEFLSKSVGGLDALVEYLSYAQGSFPCNMDNSDNGTPEKPKTLQGSLEDINKGSTSSSPSTTPSRARNLTSKYNFRATIRNSKHPNMTDDVHVCIMCLRAIMNYQLGFSMVMSHSSCVNQITLSLTNKNARTKALVLELLAAVCLVRGGHELILSAFNYFKEVCGESSRFEKLMEYFRTEDSNIDFMVACMQFINIVVHSVKNMNFRVFLQYEFTLLGLDEYLEVLKHTESERLQVQIQAYLDNIFDVNNLLEDTENKHEMLEHVEDLQGHLVHLTEKLQQTENEYMRRVAELEKQLDQTRKEVNTIKEKSISQPSHIIHQNLPNDQGVVWVEPVGDTCTEELFSVDGYIESPSSVNNVRPASPSAINLSIVSEPDISTHETDISPDTHASELPLLSILDSNIQTVPPAPLLQGPEGNIISASQPHKVSWSTTKPDDSLLPGTKNDHSICNQLESVLPQVEQSGESCIPSPPPPPLDLQGSLAPSPPCGPPAPPPLPGAPPAPPPPPGAPPAPLPPPGAPPAPPPPPGAPPPLGGPPAPPPPPGGPPAPPPPGGPFVPPPPGSTAPSGVSIKKTIQPKYRMPVLNWVALKPTQITGTVFTQLNDEKVLQELDMSEFENQFKTKAQDQGQSKFFKKVGSSQNQPSKVSLIDPNRAKNLAITLKKGGLTPEAITAAIQSYDMEALNVDFLELLSRFLPTDWDRQQISRYLKDQKPLDQLGAEDRFMVHLCSIHRLSEKVNTMIFISSFPETTARLTPQLNALIAASISVKSSEKLKGILELVLAFGNFMNSSKRGAAYGFRLQSLDVLLETKSTDRKQTLLHYLVRTISEKYPNLADFQSELHFLEKAATVSLDAVLSDVRSLQTGMEQAQKEFTKQDDSVTLKEFLKSSMDVMTRLAADAKTAQEAYETVVGYFGENSKTTAPSAFFPIFVRFGRAFKKAEQDLEMWKKEEAAAAEEKPPSLEKPSLSPPTKSMKPQINLMAELNKKLQTKEPRVYEENWAIEDIITDLRNQPYRRTDIARRSGKKQNSGSAVTTADIQV</sequence>
<feature type="compositionally biased region" description="Pro residues" evidence="3">
    <location>
        <begin position="589"/>
        <end position="668"/>
    </location>
</feature>
<proteinExistence type="inferred from homology"/>
<dbReference type="InterPro" id="IPR043592">
    <property type="entry name" value="FMNL_animal"/>
</dbReference>
<dbReference type="SUPFAM" id="SSF48371">
    <property type="entry name" value="ARM repeat"/>
    <property type="match status" value="1"/>
</dbReference>